<dbReference type="PROSITE" id="PS50088">
    <property type="entry name" value="ANK_REPEAT"/>
    <property type="match status" value="1"/>
</dbReference>
<feature type="repeat" description="ANK" evidence="1">
    <location>
        <begin position="28"/>
        <end position="60"/>
    </location>
</feature>
<dbReference type="InterPro" id="IPR002110">
    <property type="entry name" value="Ankyrin_rpt"/>
</dbReference>
<evidence type="ECO:0000256" key="1">
    <source>
        <dbReference type="PROSITE-ProRule" id="PRU00023"/>
    </source>
</evidence>
<dbReference type="SMART" id="SM00248">
    <property type="entry name" value="ANK"/>
    <property type="match status" value="1"/>
</dbReference>
<dbReference type="EMBL" id="JACGWL010000063">
    <property type="protein sequence ID" value="KAK4384603.1"/>
    <property type="molecule type" value="Genomic_DNA"/>
</dbReference>
<accession>A0AAE1TAL3</accession>
<dbReference type="PROSITE" id="PS50297">
    <property type="entry name" value="ANK_REP_REGION"/>
    <property type="match status" value="1"/>
</dbReference>
<organism evidence="3 4">
    <name type="scientific">Sesamum angolense</name>
    <dbReference type="NCBI Taxonomy" id="2727404"/>
    <lineage>
        <taxon>Eukaryota</taxon>
        <taxon>Viridiplantae</taxon>
        <taxon>Streptophyta</taxon>
        <taxon>Embryophyta</taxon>
        <taxon>Tracheophyta</taxon>
        <taxon>Spermatophyta</taxon>
        <taxon>Magnoliopsida</taxon>
        <taxon>eudicotyledons</taxon>
        <taxon>Gunneridae</taxon>
        <taxon>Pentapetalae</taxon>
        <taxon>asterids</taxon>
        <taxon>lamiids</taxon>
        <taxon>Lamiales</taxon>
        <taxon>Pedaliaceae</taxon>
        <taxon>Sesamum</taxon>
    </lineage>
</organism>
<dbReference type="SUPFAM" id="SSF48403">
    <property type="entry name" value="Ankyrin repeat"/>
    <property type="match status" value="1"/>
</dbReference>
<gene>
    <name evidence="3" type="ORF">Sango_3044500</name>
</gene>
<sequence length="178" mass="19554">MFGHAEFVREYIRLSSISAHQLSQLNQDGYSPLHLASANSHLEIVQILLEVGKHKSALEELCLKKDRDGRTALHSVMVTAIEPVFATPLSTTLRYRLNLVSDVDWAACVDSHRSLTRGSYMSCVSSTKFQVGFGVFAPTPTWREDDKLPTTEPLDSTNLGDDGAGFTNENGTTTLALV</sequence>
<comment type="caution">
    <text evidence="3">The sequence shown here is derived from an EMBL/GenBank/DDBJ whole genome shotgun (WGS) entry which is preliminary data.</text>
</comment>
<keyword evidence="4" id="KW-1185">Reference proteome</keyword>
<reference evidence="3" key="1">
    <citation type="submission" date="2020-06" db="EMBL/GenBank/DDBJ databases">
        <authorList>
            <person name="Li T."/>
            <person name="Hu X."/>
            <person name="Zhang T."/>
            <person name="Song X."/>
            <person name="Zhang H."/>
            <person name="Dai N."/>
            <person name="Sheng W."/>
            <person name="Hou X."/>
            <person name="Wei L."/>
        </authorList>
    </citation>
    <scope>NUCLEOTIDE SEQUENCE</scope>
    <source>
        <strain evidence="3">K16</strain>
        <tissue evidence="3">Leaf</tissue>
    </source>
</reference>
<dbReference type="InterPro" id="IPR036770">
    <property type="entry name" value="Ankyrin_rpt-contain_sf"/>
</dbReference>
<evidence type="ECO:0000256" key="2">
    <source>
        <dbReference type="SAM" id="MobiDB-lite"/>
    </source>
</evidence>
<keyword evidence="1" id="KW-0040">ANK repeat</keyword>
<reference evidence="3" key="2">
    <citation type="journal article" date="2024" name="Plant">
        <title>Genomic evolution and insights into agronomic trait innovations of Sesamum species.</title>
        <authorList>
            <person name="Miao H."/>
            <person name="Wang L."/>
            <person name="Qu L."/>
            <person name="Liu H."/>
            <person name="Sun Y."/>
            <person name="Le M."/>
            <person name="Wang Q."/>
            <person name="Wei S."/>
            <person name="Zheng Y."/>
            <person name="Lin W."/>
            <person name="Duan Y."/>
            <person name="Cao H."/>
            <person name="Xiong S."/>
            <person name="Wang X."/>
            <person name="Wei L."/>
            <person name="Li C."/>
            <person name="Ma Q."/>
            <person name="Ju M."/>
            <person name="Zhao R."/>
            <person name="Li G."/>
            <person name="Mu C."/>
            <person name="Tian Q."/>
            <person name="Mei H."/>
            <person name="Zhang T."/>
            <person name="Gao T."/>
            <person name="Zhang H."/>
        </authorList>
    </citation>
    <scope>NUCLEOTIDE SEQUENCE</scope>
    <source>
        <strain evidence="3">K16</strain>
    </source>
</reference>
<evidence type="ECO:0000313" key="3">
    <source>
        <dbReference type="EMBL" id="KAK4384603.1"/>
    </source>
</evidence>
<dbReference type="Proteomes" id="UP001289374">
    <property type="component" value="Unassembled WGS sequence"/>
</dbReference>
<dbReference type="Gene3D" id="1.25.40.20">
    <property type="entry name" value="Ankyrin repeat-containing domain"/>
    <property type="match status" value="1"/>
</dbReference>
<protein>
    <submittedName>
        <fullName evidence="3">Uncharacterized protein</fullName>
    </submittedName>
</protein>
<dbReference type="AlphaFoldDB" id="A0AAE1TAL3"/>
<proteinExistence type="predicted"/>
<feature type="region of interest" description="Disordered" evidence="2">
    <location>
        <begin position="142"/>
        <end position="166"/>
    </location>
</feature>
<name>A0AAE1TAL3_9LAMI</name>
<evidence type="ECO:0000313" key="4">
    <source>
        <dbReference type="Proteomes" id="UP001289374"/>
    </source>
</evidence>
<dbReference type="Pfam" id="PF12796">
    <property type="entry name" value="Ank_2"/>
    <property type="match status" value="1"/>
</dbReference>